<feature type="compositionally biased region" description="Basic and acidic residues" evidence="1">
    <location>
        <begin position="85"/>
        <end position="109"/>
    </location>
</feature>
<feature type="chain" id="PRO_5047107577" description="DUF4362 domain-containing protein" evidence="2">
    <location>
        <begin position="29"/>
        <end position="178"/>
    </location>
</feature>
<dbReference type="Proteomes" id="UP001596047">
    <property type="component" value="Unassembled WGS sequence"/>
</dbReference>
<dbReference type="PROSITE" id="PS51257">
    <property type="entry name" value="PROKAR_LIPOPROTEIN"/>
    <property type="match status" value="1"/>
</dbReference>
<dbReference type="EMBL" id="JBHSOW010000015">
    <property type="protein sequence ID" value="MFC5648316.1"/>
    <property type="molecule type" value="Genomic_DNA"/>
</dbReference>
<name>A0ABW0VW75_9BACL</name>
<organism evidence="3 4">
    <name type="scientific">Paenibacillus solisilvae</name>
    <dbReference type="NCBI Taxonomy" id="2486751"/>
    <lineage>
        <taxon>Bacteria</taxon>
        <taxon>Bacillati</taxon>
        <taxon>Bacillota</taxon>
        <taxon>Bacilli</taxon>
        <taxon>Bacillales</taxon>
        <taxon>Paenibacillaceae</taxon>
        <taxon>Paenibacillus</taxon>
    </lineage>
</organism>
<sequence length="178" mass="19183">MKQTNTTTRKKRTLTLVMSLVVVVSLTAAGCGNNDTNSNANTSNNVDGKVYNEDAGAANGESGSVNNNAGVTDPDVPDPAPVEPKPAEPDDKTSTDKEKDPVTETEKQGKGTYIGQADTNSIEIKTSDGTSTVYQIDDKMFEKVNQLEENTPVTYTYMEKEISGEKIKQLWLTSIKAT</sequence>
<feature type="signal peptide" evidence="2">
    <location>
        <begin position="1"/>
        <end position="28"/>
    </location>
</feature>
<keyword evidence="4" id="KW-1185">Reference proteome</keyword>
<feature type="compositionally biased region" description="Polar residues" evidence="1">
    <location>
        <begin position="61"/>
        <end position="70"/>
    </location>
</feature>
<evidence type="ECO:0000313" key="3">
    <source>
        <dbReference type="EMBL" id="MFC5648316.1"/>
    </source>
</evidence>
<feature type="region of interest" description="Disordered" evidence="1">
    <location>
        <begin position="30"/>
        <end position="118"/>
    </location>
</feature>
<evidence type="ECO:0000256" key="2">
    <source>
        <dbReference type="SAM" id="SignalP"/>
    </source>
</evidence>
<comment type="caution">
    <text evidence="3">The sequence shown here is derived from an EMBL/GenBank/DDBJ whole genome shotgun (WGS) entry which is preliminary data.</text>
</comment>
<keyword evidence="2" id="KW-0732">Signal</keyword>
<evidence type="ECO:0008006" key="5">
    <source>
        <dbReference type="Google" id="ProtNLM"/>
    </source>
</evidence>
<protein>
    <recommendedName>
        <fullName evidence="5">DUF4362 domain-containing protein</fullName>
    </recommendedName>
</protein>
<dbReference type="RefSeq" id="WP_379186765.1">
    <property type="nucleotide sequence ID" value="NZ_JBHSOW010000015.1"/>
</dbReference>
<accession>A0ABW0VW75</accession>
<feature type="compositionally biased region" description="Low complexity" evidence="1">
    <location>
        <begin position="30"/>
        <end position="45"/>
    </location>
</feature>
<reference evidence="4" key="1">
    <citation type="journal article" date="2019" name="Int. J. Syst. Evol. Microbiol.">
        <title>The Global Catalogue of Microorganisms (GCM) 10K type strain sequencing project: providing services to taxonomists for standard genome sequencing and annotation.</title>
        <authorList>
            <consortium name="The Broad Institute Genomics Platform"/>
            <consortium name="The Broad Institute Genome Sequencing Center for Infectious Disease"/>
            <person name="Wu L."/>
            <person name="Ma J."/>
        </authorList>
    </citation>
    <scope>NUCLEOTIDE SEQUENCE [LARGE SCALE GENOMIC DNA]</scope>
    <source>
        <strain evidence="4">CGMCC 1.3240</strain>
    </source>
</reference>
<gene>
    <name evidence="3" type="ORF">ACFPYJ_04120</name>
</gene>
<evidence type="ECO:0000256" key="1">
    <source>
        <dbReference type="SAM" id="MobiDB-lite"/>
    </source>
</evidence>
<evidence type="ECO:0000313" key="4">
    <source>
        <dbReference type="Proteomes" id="UP001596047"/>
    </source>
</evidence>
<proteinExistence type="predicted"/>